<comment type="similarity">
    <text evidence="2">Belongs to the bacterial solute-binding protein 2 family.</text>
</comment>
<sequence length="329" mass="35823">MTGARFTISTGERDMKLSALAGALALGIAFAGSALAQDTKVIGVSIPAATHGWAGGMNFHAQQTIKALEERYENLDFVLSTASDPGQQVSDIEDMMATRNIDALVVLPFESEPLTGPVQRVKEAGKFVTVVDRGLSQENIEDLYVAGDNTAFGRVSGEFFKQQMPNGGKIVVLRGIPTTIDNERVEAFQQAIEGSGIEIIDMEHGNWNRDDAFEVMQDFLSKHAEINAVWASDDDMAVGVLEAINQANRQDQMWVLGGAGMKEMIKRVMDGDKIIPADVTYPPAMIGTAIELTALRFTSSMPMSGRFIISSELITKDNAEKFYYPDSPF</sequence>
<dbReference type="GO" id="GO:0030246">
    <property type="term" value="F:carbohydrate binding"/>
    <property type="evidence" value="ECO:0007669"/>
    <property type="project" value="UniProtKB-ARBA"/>
</dbReference>
<accession>A0A916RNJ5</accession>
<gene>
    <name evidence="5" type="ORF">GCM10011385_15720</name>
</gene>
<dbReference type="InterPro" id="IPR025997">
    <property type="entry name" value="SBP_2_dom"/>
</dbReference>
<keyword evidence="3" id="KW-0732">Signal</keyword>
<name>A0A916RNJ5_9HYPH</name>
<evidence type="ECO:0000256" key="2">
    <source>
        <dbReference type="ARBA" id="ARBA00007639"/>
    </source>
</evidence>
<organism evidence="5 6">
    <name type="scientific">Nitratireductor aestuarii</name>
    <dbReference type="NCBI Taxonomy" id="1735103"/>
    <lineage>
        <taxon>Bacteria</taxon>
        <taxon>Pseudomonadati</taxon>
        <taxon>Pseudomonadota</taxon>
        <taxon>Alphaproteobacteria</taxon>
        <taxon>Hyphomicrobiales</taxon>
        <taxon>Phyllobacteriaceae</taxon>
        <taxon>Nitratireductor</taxon>
    </lineage>
</organism>
<dbReference type="PANTHER" id="PTHR46847">
    <property type="entry name" value="D-ALLOSE-BINDING PERIPLASMIC PROTEIN-RELATED"/>
    <property type="match status" value="1"/>
</dbReference>
<feature type="domain" description="Periplasmic binding protein" evidence="4">
    <location>
        <begin position="42"/>
        <end position="287"/>
    </location>
</feature>
<evidence type="ECO:0000313" key="6">
    <source>
        <dbReference type="Proteomes" id="UP000636264"/>
    </source>
</evidence>
<dbReference type="PANTHER" id="PTHR46847:SF1">
    <property type="entry name" value="D-ALLOSE-BINDING PERIPLASMIC PROTEIN-RELATED"/>
    <property type="match status" value="1"/>
</dbReference>
<dbReference type="EMBL" id="BMIF01000004">
    <property type="protein sequence ID" value="GGA62812.1"/>
    <property type="molecule type" value="Genomic_DNA"/>
</dbReference>
<reference evidence="5" key="2">
    <citation type="submission" date="2020-09" db="EMBL/GenBank/DDBJ databases">
        <authorList>
            <person name="Sun Q."/>
            <person name="Zhou Y."/>
        </authorList>
    </citation>
    <scope>NUCLEOTIDE SEQUENCE</scope>
    <source>
        <strain evidence="5">CGMCC 1.15320</strain>
    </source>
</reference>
<dbReference type="Proteomes" id="UP000636264">
    <property type="component" value="Unassembled WGS sequence"/>
</dbReference>
<evidence type="ECO:0000256" key="3">
    <source>
        <dbReference type="ARBA" id="ARBA00022729"/>
    </source>
</evidence>
<dbReference type="Pfam" id="PF13407">
    <property type="entry name" value="Peripla_BP_4"/>
    <property type="match status" value="1"/>
</dbReference>
<keyword evidence="6" id="KW-1185">Reference proteome</keyword>
<comment type="caution">
    <text evidence="5">The sequence shown here is derived from an EMBL/GenBank/DDBJ whole genome shotgun (WGS) entry which is preliminary data.</text>
</comment>
<evidence type="ECO:0000313" key="5">
    <source>
        <dbReference type="EMBL" id="GGA62812.1"/>
    </source>
</evidence>
<reference evidence="5" key="1">
    <citation type="journal article" date="2014" name="Int. J. Syst. Evol. Microbiol.">
        <title>Complete genome sequence of Corynebacterium casei LMG S-19264T (=DSM 44701T), isolated from a smear-ripened cheese.</title>
        <authorList>
            <consortium name="US DOE Joint Genome Institute (JGI-PGF)"/>
            <person name="Walter F."/>
            <person name="Albersmeier A."/>
            <person name="Kalinowski J."/>
            <person name="Ruckert C."/>
        </authorList>
    </citation>
    <scope>NUCLEOTIDE SEQUENCE</scope>
    <source>
        <strain evidence="5">CGMCC 1.15320</strain>
    </source>
</reference>
<evidence type="ECO:0000259" key="4">
    <source>
        <dbReference type="Pfam" id="PF13407"/>
    </source>
</evidence>
<evidence type="ECO:0000256" key="1">
    <source>
        <dbReference type="ARBA" id="ARBA00004196"/>
    </source>
</evidence>
<dbReference type="InterPro" id="IPR028082">
    <property type="entry name" value="Peripla_BP_I"/>
</dbReference>
<protein>
    <submittedName>
        <fullName evidence="5">ABC transporter substrate-binding protein</fullName>
    </submittedName>
</protein>
<dbReference type="GO" id="GO:0030313">
    <property type="term" value="C:cell envelope"/>
    <property type="evidence" value="ECO:0007669"/>
    <property type="project" value="UniProtKB-SubCell"/>
</dbReference>
<proteinExistence type="inferred from homology"/>
<dbReference type="SUPFAM" id="SSF53822">
    <property type="entry name" value="Periplasmic binding protein-like I"/>
    <property type="match status" value="1"/>
</dbReference>
<dbReference type="AlphaFoldDB" id="A0A916RNJ5"/>
<comment type="subcellular location">
    <subcellularLocation>
        <location evidence="1">Cell envelope</location>
    </subcellularLocation>
</comment>
<dbReference type="CDD" id="cd06311">
    <property type="entry name" value="PBP1_ABC_sugar_binding-like"/>
    <property type="match status" value="1"/>
</dbReference>
<dbReference type="Gene3D" id="3.40.50.2300">
    <property type="match status" value="2"/>
</dbReference>